<sequence>MNASSNFYWLILPLVVAFSLVYSASRHESWPLIWMRSLRLCFWILGVLIGTTAVLLLINTQV</sequence>
<gene>
    <name evidence="2" type="ORF">BSF38_04603</name>
</gene>
<accession>A0A1U7CVT9</accession>
<feature type="transmembrane region" description="Helical" evidence="1">
    <location>
        <begin position="37"/>
        <end position="58"/>
    </location>
</feature>
<dbReference type="STRING" id="1387353.BSF38_04603"/>
<evidence type="ECO:0000256" key="1">
    <source>
        <dbReference type="SAM" id="Phobius"/>
    </source>
</evidence>
<keyword evidence="1" id="KW-1133">Transmembrane helix</keyword>
<dbReference type="EMBL" id="CP019082">
    <property type="protein sequence ID" value="APW63045.1"/>
    <property type="molecule type" value="Genomic_DNA"/>
</dbReference>
<protein>
    <submittedName>
        <fullName evidence="2">Uncharacterized protein</fullName>
    </submittedName>
</protein>
<dbReference type="Proteomes" id="UP000186309">
    <property type="component" value="Chromosome"/>
</dbReference>
<feature type="transmembrane region" description="Helical" evidence="1">
    <location>
        <begin position="6"/>
        <end position="25"/>
    </location>
</feature>
<keyword evidence="1" id="KW-0472">Membrane</keyword>
<dbReference type="RefSeq" id="WP_076349449.1">
    <property type="nucleotide sequence ID" value="NZ_CP019082.1"/>
</dbReference>
<dbReference type="OrthoDB" id="290340at2"/>
<proteinExistence type="predicted"/>
<evidence type="ECO:0000313" key="3">
    <source>
        <dbReference type="Proteomes" id="UP000186309"/>
    </source>
</evidence>
<name>A0A1U7CVT9_9BACT</name>
<organism evidence="2 3">
    <name type="scientific">Paludisphaera borealis</name>
    <dbReference type="NCBI Taxonomy" id="1387353"/>
    <lineage>
        <taxon>Bacteria</taxon>
        <taxon>Pseudomonadati</taxon>
        <taxon>Planctomycetota</taxon>
        <taxon>Planctomycetia</taxon>
        <taxon>Isosphaerales</taxon>
        <taxon>Isosphaeraceae</taxon>
        <taxon>Paludisphaera</taxon>
    </lineage>
</organism>
<dbReference type="KEGG" id="pbor:BSF38_04603"/>
<dbReference type="AlphaFoldDB" id="A0A1U7CVT9"/>
<evidence type="ECO:0000313" key="2">
    <source>
        <dbReference type="EMBL" id="APW63045.1"/>
    </source>
</evidence>
<keyword evidence="3" id="KW-1185">Reference proteome</keyword>
<reference evidence="3" key="1">
    <citation type="submission" date="2016-12" db="EMBL/GenBank/DDBJ databases">
        <title>Comparative genomics of four Isosphaeraceae planctomycetes: a common pool of plasmids and glycoside hydrolase genes.</title>
        <authorList>
            <person name="Ivanova A."/>
        </authorList>
    </citation>
    <scope>NUCLEOTIDE SEQUENCE [LARGE SCALE GENOMIC DNA]</scope>
    <source>
        <strain evidence="3">PX4</strain>
    </source>
</reference>
<keyword evidence="1" id="KW-0812">Transmembrane</keyword>